<evidence type="ECO:0000259" key="10">
    <source>
        <dbReference type="PROSITE" id="PS50968"/>
    </source>
</evidence>
<dbReference type="InterPro" id="IPR050743">
    <property type="entry name" value="2-oxoacid_DH_E2_comp"/>
</dbReference>
<dbReference type="InterPro" id="IPR023213">
    <property type="entry name" value="CAT-like_dom_sf"/>
</dbReference>
<accession>A0AAV8USP5</accession>
<dbReference type="EC" id="2.3.1.-" evidence="9"/>
<dbReference type="InterPro" id="IPR001078">
    <property type="entry name" value="2-oxoacid_DH_actylTfrase"/>
</dbReference>
<feature type="domain" description="Peripheral subunit-binding (PSBD)" evidence="11">
    <location>
        <begin position="185"/>
        <end position="222"/>
    </location>
</feature>
<keyword evidence="7" id="KW-0496">Mitochondrion</keyword>
<evidence type="ECO:0000313" key="13">
    <source>
        <dbReference type="Proteomes" id="UP001157974"/>
    </source>
</evidence>
<evidence type="ECO:0000259" key="11">
    <source>
        <dbReference type="PROSITE" id="PS51826"/>
    </source>
</evidence>
<evidence type="ECO:0000256" key="5">
    <source>
        <dbReference type="ARBA" id="ARBA00022823"/>
    </source>
</evidence>
<dbReference type="CDD" id="cd06849">
    <property type="entry name" value="lipoyl_domain"/>
    <property type="match status" value="1"/>
</dbReference>
<dbReference type="AlphaFoldDB" id="A0AAV8USP5"/>
<comment type="caution">
    <text evidence="12">The sequence shown here is derived from an EMBL/GenBank/DDBJ whole genome shotgun (WGS) entry which is preliminary data.</text>
</comment>
<dbReference type="InterPro" id="IPR011053">
    <property type="entry name" value="Single_hybrid_motif"/>
</dbReference>
<dbReference type="FunFam" id="3.30.559.10:FF:000027">
    <property type="entry name" value="Dihydrolipoamide acetyltransferase component of pyruvate dehydrogenase complex"/>
    <property type="match status" value="1"/>
</dbReference>
<dbReference type="GO" id="GO:0031405">
    <property type="term" value="F:lipoic acid binding"/>
    <property type="evidence" value="ECO:0007669"/>
    <property type="project" value="TreeGrafter"/>
</dbReference>
<evidence type="ECO:0000256" key="8">
    <source>
        <dbReference type="ARBA" id="ARBA00023315"/>
    </source>
</evidence>
<dbReference type="Pfam" id="PF00364">
    <property type="entry name" value="Biotin_lipoyl"/>
    <property type="match status" value="1"/>
</dbReference>
<name>A0AAV8USP5_9RHOD</name>
<proteinExistence type="inferred from homology"/>
<dbReference type="InterPro" id="IPR000089">
    <property type="entry name" value="Biotin_lipoyl"/>
</dbReference>
<evidence type="ECO:0000256" key="6">
    <source>
        <dbReference type="ARBA" id="ARBA00022946"/>
    </source>
</evidence>
<dbReference type="Gene3D" id="4.10.320.10">
    <property type="entry name" value="E3-binding domain"/>
    <property type="match status" value="1"/>
</dbReference>
<dbReference type="PROSITE" id="PS00189">
    <property type="entry name" value="LIPOYL"/>
    <property type="match status" value="1"/>
</dbReference>
<evidence type="ECO:0000256" key="4">
    <source>
        <dbReference type="ARBA" id="ARBA00022679"/>
    </source>
</evidence>
<dbReference type="PANTHER" id="PTHR43178:SF5">
    <property type="entry name" value="LIPOAMIDE ACYLTRANSFERASE COMPONENT OF BRANCHED-CHAIN ALPHA-KETO ACID DEHYDROGENASE COMPLEX, MITOCHONDRIAL"/>
    <property type="match status" value="1"/>
</dbReference>
<dbReference type="Gene3D" id="2.40.50.100">
    <property type="match status" value="1"/>
</dbReference>
<gene>
    <name evidence="12" type="ORF">NDN08_000828</name>
</gene>
<keyword evidence="13" id="KW-1185">Reference proteome</keyword>
<sequence>MASRRACMMLRGSVRGSVTGVRGLGPGISSRSRKANERQLSTLGQRPFCSGYRENQCRTVRKLCVSSAELQDASAGTPFILADIGEGITEVEIIRWFVSEGDHVTQFQKLVEVQSDKANVDITSRYDGKILKLGYAEGDIAIVGTPLCFLETADAPASAPPETELVPHSGDDVEIVEEPKKRRVLASPPVRLLAKEHNIDLSTLSGRGPEGRIEKEDVLEVLEERSESTPGTEDFQKYPSPGKYKASLQQRELDEAHETTVPIRGLQRAMVKTMTAAVAVPHLNLGEEICFDQLVGIKNSVSKWAMDKHSLKITFLPFLIKATSLALSSFPVLNSRVDEGCKNVIYQNQHNISIAMDTPKGLVVPNIKLVQELSVLDIARELNRLSETTKAGRFREEDLAGGTFALSNVGSIAGTYTSPVIMLPQVAIGAIGRIQKLPRFDEDGRVVEKRIAHVTWAADHRIIDGATIANFSNLWKRHVENPAEMILEMK</sequence>
<evidence type="ECO:0000256" key="2">
    <source>
        <dbReference type="ARBA" id="ARBA00004305"/>
    </source>
</evidence>
<dbReference type="Pfam" id="PF02817">
    <property type="entry name" value="E3_binding"/>
    <property type="match status" value="1"/>
</dbReference>
<evidence type="ECO:0000256" key="3">
    <source>
        <dbReference type="ARBA" id="ARBA00007317"/>
    </source>
</evidence>
<dbReference type="InterPro" id="IPR003016">
    <property type="entry name" value="2-oxoA_DH_lipoyl-BS"/>
</dbReference>
<reference evidence="12 13" key="1">
    <citation type="journal article" date="2023" name="Nat. Commun.">
        <title>Origin of minicircular mitochondrial genomes in red algae.</title>
        <authorList>
            <person name="Lee Y."/>
            <person name="Cho C.H."/>
            <person name="Lee Y.M."/>
            <person name="Park S.I."/>
            <person name="Yang J.H."/>
            <person name="West J.A."/>
            <person name="Bhattacharya D."/>
            <person name="Yoon H.S."/>
        </authorList>
    </citation>
    <scope>NUCLEOTIDE SEQUENCE [LARGE SCALE GENOMIC DNA]</scope>
    <source>
        <strain evidence="12 13">CCMP1338</strain>
        <tissue evidence="12">Whole cell</tissue>
    </source>
</reference>
<organism evidence="12 13">
    <name type="scientific">Rhodosorus marinus</name>
    <dbReference type="NCBI Taxonomy" id="101924"/>
    <lineage>
        <taxon>Eukaryota</taxon>
        <taxon>Rhodophyta</taxon>
        <taxon>Stylonematophyceae</taxon>
        <taxon>Stylonematales</taxon>
        <taxon>Stylonemataceae</taxon>
        <taxon>Rhodosorus</taxon>
    </lineage>
</organism>
<dbReference type="PROSITE" id="PS50968">
    <property type="entry name" value="BIOTINYL_LIPOYL"/>
    <property type="match status" value="1"/>
</dbReference>
<protein>
    <recommendedName>
        <fullName evidence="9">Dihydrolipoamide acetyltransferase component of pyruvate dehydrogenase complex</fullName>
        <ecNumber evidence="9">2.3.1.-</ecNumber>
    </recommendedName>
</protein>
<keyword evidence="4 9" id="KW-0808">Transferase</keyword>
<dbReference type="PROSITE" id="PS51826">
    <property type="entry name" value="PSBD"/>
    <property type="match status" value="1"/>
</dbReference>
<dbReference type="FunFam" id="2.40.50.100:FF:000013">
    <property type="entry name" value="Dihydrolipoamide acetyltransferase component of pyruvate dehydrogenase complex"/>
    <property type="match status" value="1"/>
</dbReference>
<keyword evidence="6" id="KW-0809">Transit peptide</keyword>
<dbReference type="PANTHER" id="PTHR43178">
    <property type="entry name" value="DIHYDROLIPOAMIDE ACETYLTRANSFERASE COMPONENT OF PYRUVATE DEHYDROGENASE COMPLEX"/>
    <property type="match status" value="1"/>
</dbReference>
<comment type="subcellular location">
    <subcellularLocation>
        <location evidence="2">Mitochondrion matrix</location>
    </subcellularLocation>
</comment>
<keyword evidence="8 9" id="KW-0012">Acyltransferase</keyword>
<dbReference type="GO" id="GO:0016407">
    <property type="term" value="F:acetyltransferase activity"/>
    <property type="evidence" value="ECO:0007669"/>
    <property type="project" value="TreeGrafter"/>
</dbReference>
<dbReference type="SUPFAM" id="SSF47005">
    <property type="entry name" value="Peripheral subunit-binding domain of 2-oxo acid dehydrogenase complex"/>
    <property type="match status" value="1"/>
</dbReference>
<dbReference type="SUPFAM" id="SSF51230">
    <property type="entry name" value="Single hybrid motif"/>
    <property type="match status" value="1"/>
</dbReference>
<dbReference type="InterPro" id="IPR036625">
    <property type="entry name" value="E3-bd_dom_sf"/>
</dbReference>
<evidence type="ECO:0000256" key="9">
    <source>
        <dbReference type="RuleBase" id="RU003423"/>
    </source>
</evidence>
<dbReference type="GO" id="GO:0005759">
    <property type="term" value="C:mitochondrial matrix"/>
    <property type="evidence" value="ECO:0007669"/>
    <property type="project" value="UniProtKB-SubCell"/>
</dbReference>
<evidence type="ECO:0000256" key="1">
    <source>
        <dbReference type="ARBA" id="ARBA00001938"/>
    </source>
</evidence>
<evidence type="ECO:0000313" key="12">
    <source>
        <dbReference type="EMBL" id="KAJ8904307.1"/>
    </source>
</evidence>
<evidence type="ECO:0000256" key="7">
    <source>
        <dbReference type="ARBA" id="ARBA00023128"/>
    </source>
</evidence>
<dbReference type="Gene3D" id="3.30.559.10">
    <property type="entry name" value="Chloramphenicol acetyltransferase-like domain"/>
    <property type="match status" value="1"/>
</dbReference>
<dbReference type="Pfam" id="PF00198">
    <property type="entry name" value="2-oxoacid_dh"/>
    <property type="match status" value="1"/>
</dbReference>
<dbReference type="InterPro" id="IPR004167">
    <property type="entry name" value="PSBD"/>
</dbReference>
<comment type="similarity">
    <text evidence="3 9">Belongs to the 2-oxoacid dehydrogenase family.</text>
</comment>
<comment type="cofactor">
    <cofactor evidence="1 9">
        <name>(R)-lipoate</name>
        <dbReference type="ChEBI" id="CHEBI:83088"/>
    </cofactor>
</comment>
<dbReference type="Proteomes" id="UP001157974">
    <property type="component" value="Unassembled WGS sequence"/>
</dbReference>
<dbReference type="EMBL" id="JAMWBK010000006">
    <property type="protein sequence ID" value="KAJ8904307.1"/>
    <property type="molecule type" value="Genomic_DNA"/>
</dbReference>
<dbReference type="SUPFAM" id="SSF52777">
    <property type="entry name" value="CoA-dependent acyltransferases"/>
    <property type="match status" value="1"/>
</dbReference>
<keyword evidence="5 9" id="KW-0450">Lipoyl</keyword>
<feature type="domain" description="Lipoyl-binding" evidence="10">
    <location>
        <begin position="72"/>
        <end position="151"/>
    </location>
</feature>